<dbReference type="InterPro" id="IPR053781">
    <property type="entry name" value="F-box_AtFBL13-like"/>
</dbReference>
<gene>
    <name evidence="3" type="primary">LOC104746156</name>
</gene>
<dbReference type="CDD" id="cd22160">
    <property type="entry name" value="F-box_AtFBL13-like"/>
    <property type="match status" value="1"/>
</dbReference>
<dbReference type="InterPro" id="IPR055411">
    <property type="entry name" value="LRR_FXL15/At3g58940/PEG3-like"/>
</dbReference>
<sequence>MARISDLSDELLLKILSFLPTKEAVSTSVLSKQWEFLWMWLPELKFEFTRSKYACLRDFIAKNLPIHKAPIIESLRLRSIHGAIQPEDLDSWVGTAVSRCVRELSISTDLYYTHHLQPFVSLPCSLYSCNSLVTLNLCGRYIFVDVPPTVCLPCLKTLQLEFVAYSHEDSLPLLLSYCPALENLSIDLEESINYDNVLLPCSLYSLKSLVTLKLQGGTILVDVPRTVCLPSLKTLQLRCVTYPNDESLRLLLSHCPVLEDLMIDYDNLRKLVIIVPSLQRLSLCLNADCSSDGCVIVTPCLKSFDVVDQRCPSPYLIEHMPELEEASIILTGDTEKDTERLLKSITNVKRLSLSMTLNSGKGNVYPDGIVFSQLETLELYICSQNWSKLLVNLLKDSPNLRVLHLVVDHSQFKETRGEYEPVSSSNNQGSVPTCFLNSLETFKFEGYNSVEQEDRDLLSFIFKHACCLKSTSVVHK</sequence>
<dbReference type="PANTHER" id="PTHR31900:SF28">
    <property type="entry name" value="FBD DOMAIN-CONTAINING PROTEIN"/>
    <property type="match status" value="1"/>
</dbReference>
<dbReference type="SUPFAM" id="SSF81383">
    <property type="entry name" value="F-box domain"/>
    <property type="match status" value="1"/>
</dbReference>
<dbReference type="GeneID" id="104746156"/>
<evidence type="ECO:0000313" key="3">
    <source>
        <dbReference type="RefSeq" id="XP_010465875.1"/>
    </source>
</evidence>
<dbReference type="RefSeq" id="XP_010465875.1">
    <property type="nucleotide sequence ID" value="XM_010467573.2"/>
</dbReference>
<dbReference type="Pfam" id="PF24758">
    <property type="entry name" value="LRR_At5g56370"/>
    <property type="match status" value="2"/>
</dbReference>
<dbReference type="SMART" id="SM00256">
    <property type="entry name" value="FBOX"/>
    <property type="match status" value="1"/>
</dbReference>
<accession>A0ABM0W5A2</accession>
<reference evidence="3" key="2">
    <citation type="submission" date="2025-08" db="UniProtKB">
        <authorList>
            <consortium name="RefSeq"/>
        </authorList>
    </citation>
    <scope>IDENTIFICATION</scope>
    <source>
        <tissue evidence="3">Leaf</tissue>
    </source>
</reference>
<dbReference type="InterPro" id="IPR006566">
    <property type="entry name" value="FBD"/>
</dbReference>
<protein>
    <submittedName>
        <fullName evidence="3">FBD-associated F-box protein At5g56700</fullName>
    </submittedName>
</protein>
<reference evidence="2" key="1">
    <citation type="journal article" date="2014" name="Nat. Commun.">
        <title>The emerging biofuel crop Camelina sativa retains a highly undifferentiated hexaploid genome structure.</title>
        <authorList>
            <person name="Kagale S."/>
            <person name="Koh C."/>
            <person name="Nixon J."/>
            <person name="Bollina V."/>
            <person name="Clarke W.E."/>
            <person name="Tuteja R."/>
            <person name="Spillane C."/>
            <person name="Robinson S.J."/>
            <person name="Links M.G."/>
            <person name="Clarke C."/>
            <person name="Higgins E.E."/>
            <person name="Huebert T."/>
            <person name="Sharpe A.G."/>
            <person name="Parkin I.A."/>
        </authorList>
    </citation>
    <scope>NUCLEOTIDE SEQUENCE [LARGE SCALE GENOMIC DNA]</scope>
    <source>
        <strain evidence="2">cv. DH55</strain>
    </source>
</reference>
<proteinExistence type="predicted"/>
<dbReference type="Gene3D" id="3.80.10.10">
    <property type="entry name" value="Ribonuclease Inhibitor"/>
    <property type="match status" value="1"/>
</dbReference>
<dbReference type="Proteomes" id="UP000694864">
    <property type="component" value="Chromosome 2"/>
</dbReference>
<evidence type="ECO:0000313" key="2">
    <source>
        <dbReference type="Proteomes" id="UP000694864"/>
    </source>
</evidence>
<dbReference type="InterPro" id="IPR050232">
    <property type="entry name" value="FBL13/AtMIF1-like"/>
</dbReference>
<organism evidence="2 3">
    <name type="scientific">Camelina sativa</name>
    <name type="common">False flax</name>
    <name type="synonym">Myagrum sativum</name>
    <dbReference type="NCBI Taxonomy" id="90675"/>
    <lineage>
        <taxon>Eukaryota</taxon>
        <taxon>Viridiplantae</taxon>
        <taxon>Streptophyta</taxon>
        <taxon>Embryophyta</taxon>
        <taxon>Tracheophyta</taxon>
        <taxon>Spermatophyta</taxon>
        <taxon>Magnoliopsida</taxon>
        <taxon>eudicotyledons</taxon>
        <taxon>Gunneridae</taxon>
        <taxon>Pentapetalae</taxon>
        <taxon>rosids</taxon>
        <taxon>malvids</taxon>
        <taxon>Brassicales</taxon>
        <taxon>Brassicaceae</taxon>
        <taxon>Camelineae</taxon>
        <taxon>Camelina</taxon>
    </lineage>
</organism>
<dbReference type="Pfam" id="PF00646">
    <property type="entry name" value="F-box"/>
    <property type="match status" value="1"/>
</dbReference>
<keyword evidence="2" id="KW-1185">Reference proteome</keyword>
<dbReference type="Pfam" id="PF08387">
    <property type="entry name" value="FBD"/>
    <property type="match status" value="1"/>
</dbReference>
<dbReference type="SUPFAM" id="SSF52047">
    <property type="entry name" value="RNI-like"/>
    <property type="match status" value="1"/>
</dbReference>
<dbReference type="PANTHER" id="PTHR31900">
    <property type="entry name" value="F-BOX/RNI SUPERFAMILY PROTEIN-RELATED"/>
    <property type="match status" value="1"/>
</dbReference>
<name>A0ABM0W5A2_CAMSA</name>
<feature type="domain" description="F-box" evidence="1">
    <location>
        <begin position="7"/>
        <end position="47"/>
    </location>
</feature>
<dbReference type="InterPro" id="IPR036047">
    <property type="entry name" value="F-box-like_dom_sf"/>
</dbReference>
<dbReference type="Gene3D" id="1.20.1280.50">
    <property type="match status" value="1"/>
</dbReference>
<evidence type="ECO:0000259" key="1">
    <source>
        <dbReference type="SMART" id="SM00256"/>
    </source>
</evidence>
<dbReference type="InterPro" id="IPR032675">
    <property type="entry name" value="LRR_dom_sf"/>
</dbReference>
<dbReference type="InterPro" id="IPR001810">
    <property type="entry name" value="F-box_dom"/>
</dbReference>